<organism evidence="2 3">
    <name type="scientific">Kwoniella dendrophila CBS 6074</name>
    <dbReference type="NCBI Taxonomy" id="1295534"/>
    <lineage>
        <taxon>Eukaryota</taxon>
        <taxon>Fungi</taxon>
        <taxon>Dikarya</taxon>
        <taxon>Basidiomycota</taxon>
        <taxon>Agaricomycotina</taxon>
        <taxon>Tremellomycetes</taxon>
        <taxon>Tremellales</taxon>
        <taxon>Cryptococcaceae</taxon>
        <taxon>Kwoniella</taxon>
    </lineage>
</organism>
<feature type="compositionally biased region" description="Basic residues" evidence="1">
    <location>
        <begin position="173"/>
        <end position="183"/>
    </location>
</feature>
<evidence type="ECO:0000256" key="1">
    <source>
        <dbReference type="SAM" id="MobiDB-lite"/>
    </source>
</evidence>
<sequence>MELEDTVRNNALIGLPPPHPSQSTLSSRVPRCNYYPGSDEIKCFIEIHKETETPLENMNLDIPAHTLSATDRDGYSYEYSVPTLKVTYIVDDRYLHDDTLSEEADRAQFLASLTPLDVIKCSCWKSGDRNLRTMPEGVKIALARNLSELALAWRSRNARTPSATQYRHPQGSRSRRSSYYRDY</sequence>
<dbReference type="EMBL" id="CP144106">
    <property type="protein sequence ID" value="WWC91823.1"/>
    <property type="molecule type" value="Genomic_DNA"/>
</dbReference>
<protein>
    <submittedName>
        <fullName evidence="2">Uncharacterized protein</fullName>
    </submittedName>
</protein>
<accession>A0AAX4K3S6</accession>
<dbReference type="AlphaFoldDB" id="A0AAX4K3S6"/>
<dbReference type="Proteomes" id="UP001355207">
    <property type="component" value="Chromosome 9"/>
</dbReference>
<evidence type="ECO:0000313" key="3">
    <source>
        <dbReference type="Proteomes" id="UP001355207"/>
    </source>
</evidence>
<feature type="region of interest" description="Disordered" evidence="1">
    <location>
        <begin position="1"/>
        <end position="27"/>
    </location>
</feature>
<feature type="region of interest" description="Disordered" evidence="1">
    <location>
        <begin position="160"/>
        <end position="183"/>
    </location>
</feature>
<reference evidence="2 3" key="1">
    <citation type="submission" date="2024-01" db="EMBL/GenBank/DDBJ databases">
        <title>Comparative genomics of Cryptococcus and Kwoniella reveals pathogenesis evolution and contrasting modes of karyotype evolution via chromosome fusion or intercentromeric recombination.</title>
        <authorList>
            <person name="Coelho M.A."/>
            <person name="David-Palma M."/>
            <person name="Shea T."/>
            <person name="Bowers K."/>
            <person name="McGinley-Smith S."/>
            <person name="Mohammad A.W."/>
            <person name="Gnirke A."/>
            <person name="Yurkov A.M."/>
            <person name="Nowrousian M."/>
            <person name="Sun S."/>
            <person name="Cuomo C.A."/>
            <person name="Heitman J."/>
        </authorList>
    </citation>
    <scope>NUCLEOTIDE SEQUENCE [LARGE SCALE GENOMIC DNA]</scope>
    <source>
        <strain evidence="2 3">CBS 6074</strain>
    </source>
</reference>
<name>A0AAX4K3S6_9TREE</name>
<dbReference type="GeneID" id="91097439"/>
<keyword evidence="3" id="KW-1185">Reference proteome</keyword>
<dbReference type="RefSeq" id="XP_066078585.1">
    <property type="nucleotide sequence ID" value="XM_066222488.1"/>
</dbReference>
<proteinExistence type="predicted"/>
<gene>
    <name evidence="2" type="ORF">L201_006770</name>
</gene>
<evidence type="ECO:0000313" key="2">
    <source>
        <dbReference type="EMBL" id="WWC91823.1"/>
    </source>
</evidence>